<evidence type="ECO:0000313" key="6">
    <source>
        <dbReference type="EMBL" id="PMD30325.1"/>
    </source>
</evidence>
<comment type="similarity">
    <text evidence="1">Belongs to the glycosyl hydrolase 39 family.</text>
</comment>
<name>A0A2J6QVN6_HYAVF</name>
<accession>A0A2J6QVN6</accession>
<evidence type="ECO:0000256" key="1">
    <source>
        <dbReference type="ARBA" id="ARBA00008875"/>
    </source>
</evidence>
<dbReference type="Proteomes" id="UP000235786">
    <property type="component" value="Unassembled WGS sequence"/>
</dbReference>
<dbReference type="GO" id="GO:0016798">
    <property type="term" value="F:hydrolase activity, acting on glycosyl bonds"/>
    <property type="evidence" value="ECO:0007669"/>
    <property type="project" value="UniProtKB-KW"/>
</dbReference>
<keyword evidence="2 6" id="KW-0378">Hydrolase</keyword>
<evidence type="ECO:0000259" key="5">
    <source>
        <dbReference type="Pfam" id="PF01229"/>
    </source>
</evidence>
<feature type="signal peptide" evidence="4">
    <location>
        <begin position="1"/>
        <end position="20"/>
    </location>
</feature>
<protein>
    <submittedName>
        <fullName evidence="6">Glycoside hydrolase family 39 protein</fullName>
    </submittedName>
</protein>
<evidence type="ECO:0000256" key="2">
    <source>
        <dbReference type="ARBA" id="ARBA00022801"/>
    </source>
</evidence>
<sequence>MKFLSNWAALLLASACSCNAVVVHGQAKRQDVLATATVNLAVPQGTPAHRASGFLYGIPDTQGQVPSSFYTDMGFNYARAGGSQLPSPALGWVYGTTDFQNRFDSALSNYKTARSYGARFQLLIADIWGADGTAQITMPGDDGSWTYYDEFLEAVFTQITDNDMTEGLDFEIWNEPDLTDVFWQRDQAQYLEMWGHAFPKIRAAFPDMPIIGPCSSSQPSTSNTWYAEYYPFVKSNDSVPDYYCWHEEAGGDDVTTDIENNIAALEYYGLPQNPVIINEYGVPSEQVPGTTVWYLAQFERYNTSGLRGNWASGYSLHDYFANLLGKPDATEDCTTTSCETSTGYWGNGEYNIYKYYNLNMTGTRVQTIRSPDALFDIYATREGTDASTVKMLCGSRLTSGTWDILVTGLDAVGLPAEGTITIHSYQFNWPNGEFGDVPAPVDQGTYPHAYSNNELVFYVSPNTTTGYAFEFVP</sequence>
<dbReference type="Pfam" id="PF01229">
    <property type="entry name" value="Glyco_hydro_39"/>
    <property type="match status" value="1"/>
</dbReference>
<dbReference type="Gene3D" id="3.20.20.80">
    <property type="entry name" value="Glycosidases"/>
    <property type="match status" value="1"/>
</dbReference>
<evidence type="ECO:0000256" key="4">
    <source>
        <dbReference type="SAM" id="SignalP"/>
    </source>
</evidence>
<dbReference type="InterPro" id="IPR017853">
    <property type="entry name" value="GH"/>
</dbReference>
<keyword evidence="4" id="KW-0732">Signal</keyword>
<reference evidence="6 7" key="1">
    <citation type="submission" date="2016-04" db="EMBL/GenBank/DDBJ databases">
        <title>A degradative enzymes factory behind the ericoid mycorrhizal symbiosis.</title>
        <authorList>
            <consortium name="DOE Joint Genome Institute"/>
            <person name="Martino E."/>
            <person name="Morin E."/>
            <person name="Grelet G."/>
            <person name="Kuo A."/>
            <person name="Kohler A."/>
            <person name="Daghino S."/>
            <person name="Barry K."/>
            <person name="Choi C."/>
            <person name="Cichocki N."/>
            <person name="Clum A."/>
            <person name="Copeland A."/>
            <person name="Hainaut M."/>
            <person name="Haridas S."/>
            <person name="Labutti K."/>
            <person name="Lindquist E."/>
            <person name="Lipzen A."/>
            <person name="Khouja H.-R."/>
            <person name="Murat C."/>
            <person name="Ohm R."/>
            <person name="Olson A."/>
            <person name="Spatafora J."/>
            <person name="Veneault-Fourrey C."/>
            <person name="Henrissat B."/>
            <person name="Grigoriev I."/>
            <person name="Martin F."/>
            <person name="Perotto S."/>
        </authorList>
    </citation>
    <scope>NUCLEOTIDE SEQUENCE [LARGE SCALE GENOMIC DNA]</scope>
    <source>
        <strain evidence="6 7">F</strain>
    </source>
</reference>
<gene>
    <name evidence="6" type="ORF">L207DRAFT_503171</name>
</gene>
<feature type="chain" id="PRO_5014319540" evidence="4">
    <location>
        <begin position="21"/>
        <end position="473"/>
    </location>
</feature>
<dbReference type="AlphaFoldDB" id="A0A2J6QVN6"/>
<evidence type="ECO:0000313" key="7">
    <source>
        <dbReference type="Proteomes" id="UP000235786"/>
    </source>
</evidence>
<dbReference type="OrthoDB" id="3445803at2759"/>
<keyword evidence="7" id="KW-1185">Reference proteome</keyword>
<proteinExistence type="inferred from homology"/>
<keyword evidence="3" id="KW-0326">Glycosidase</keyword>
<dbReference type="EMBL" id="KZ613968">
    <property type="protein sequence ID" value="PMD30325.1"/>
    <property type="molecule type" value="Genomic_DNA"/>
</dbReference>
<dbReference type="STRING" id="1149755.A0A2J6QVN6"/>
<evidence type="ECO:0000256" key="3">
    <source>
        <dbReference type="ARBA" id="ARBA00023295"/>
    </source>
</evidence>
<feature type="domain" description="Glycosyl hydrolases family 39 N-terminal catalytic" evidence="5">
    <location>
        <begin position="169"/>
        <end position="248"/>
    </location>
</feature>
<dbReference type="SUPFAM" id="SSF51445">
    <property type="entry name" value="(Trans)glycosidases"/>
    <property type="match status" value="1"/>
</dbReference>
<organism evidence="6 7">
    <name type="scientific">Hyaloscypha variabilis (strain UAMH 11265 / GT02V1 / F)</name>
    <name type="common">Meliniomyces variabilis</name>
    <dbReference type="NCBI Taxonomy" id="1149755"/>
    <lineage>
        <taxon>Eukaryota</taxon>
        <taxon>Fungi</taxon>
        <taxon>Dikarya</taxon>
        <taxon>Ascomycota</taxon>
        <taxon>Pezizomycotina</taxon>
        <taxon>Leotiomycetes</taxon>
        <taxon>Helotiales</taxon>
        <taxon>Hyaloscyphaceae</taxon>
        <taxon>Hyaloscypha</taxon>
        <taxon>Hyaloscypha variabilis</taxon>
    </lineage>
</organism>
<dbReference type="InterPro" id="IPR049166">
    <property type="entry name" value="GH39_cat"/>
</dbReference>
<dbReference type="PROSITE" id="PS51257">
    <property type="entry name" value="PROKAR_LIPOPROTEIN"/>
    <property type="match status" value="1"/>
</dbReference>